<keyword evidence="2" id="KW-1185">Reference proteome</keyword>
<reference evidence="1 2" key="1">
    <citation type="submission" date="2023-07" db="EMBL/GenBank/DDBJ databases">
        <title>Comparative genomics of wheat-associated soil bacteria to identify genetic determinants of phenazine resistance.</title>
        <authorList>
            <person name="Mouncey N."/>
        </authorList>
    </citation>
    <scope>NUCLEOTIDE SEQUENCE [LARGE SCALE GENOMIC DNA]</scope>
    <source>
        <strain evidence="1 2">B2I6</strain>
    </source>
</reference>
<evidence type="ECO:0000313" key="2">
    <source>
        <dbReference type="Proteomes" id="UP001230654"/>
    </source>
</evidence>
<accession>A0ABU0NH75</accession>
<evidence type="ECO:0000313" key="1">
    <source>
        <dbReference type="EMBL" id="MDQ0577992.1"/>
    </source>
</evidence>
<dbReference type="EMBL" id="JAUSWV010000001">
    <property type="protein sequence ID" value="MDQ0577992.1"/>
    <property type="molecule type" value="Genomic_DNA"/>
</dbReference>
<gene>
    <name evidence="1" type="ORF">QF030_000170</name>
</gene>
<name>A0ABU0NH75_STRRH</name>
<comment type="caution">
    <text evidence="1">The sequence shown here is derived from an EMBL/GenBank/DDBJ whole genome shotgun (WGS) entry which is preliminary data.</text>
</comment>
<sequence length="41" mass="4601">MIMIKATAIRTHTASTEAILRRFTRKASHPTYAAMLEVGRV</sequence>
<organism evidence="1 2">
    <name type="scientific">Streptomyces rishiriensis</name>
    <dbReference type="NCBI Taxonomy" id="68264"/>
    <lineage>
        <taxon>Bacteria</taxon>
        <taxon>Bacillati</taxon>
        <taxon>Actinomycetota</taxon>
        <taxon>Actinomycetes</taxon>
        <taxon>Kitasatosporales</taxon>
        <taxon>Streptomycetaceae</taxon>
        <taxon>Streptomyces</taxon>
    </lineage>
</organism>
<proteinExistence type="predicted"/>
<protein>
    <submittedName>
        <fullName evidence="1">TnpA family transposase</fullName>
    </submittedName>
</protein>
<dbReference type="Proteomes" id="UP001230654">
    <property type="component" value="Unassembled WGS sequence"/>
</dbReference>